<name>A0A7J7MUG7_9MAGN</name>
<feature type="region of interest" description="Disordered" evidence="1">
    <location>
        <begin position="367"/>
        <end position="625"/>
    </location>
</feature>
<dbReference type="PANTHER" id="PTHR31476">
    <property type="entry name" value="PROTEIN WHAT'S THIS FACTOR 1 HOMOLOG, CHLOROPLASTIC"/>
    <property type="match status" value="1"/>
</dbReference>
<gene>
    <name evidence="3" type="ORF">GIB67_019459</name>
</gene>
<sequence length="625" mass="71509">MLLLFRSHSLRRQPEHHHYQTWRTFVEARVKWVRDRGLDHVVEKEKNLRPMIGLKNLINNEPSKSLLVSEILKYKSQLSLPTRSIEFIRNHPSVFQEFLPPDVTAARPHVRLTPEVLELDGDEQIIYASDTHRSNVADRLLKLLMLSRVNKLPLQVVDRLRWDLGLPHDYVRSLVTDYPDYFQITTIGSGAFGAPENALALELVCWSKDLAVSAMEKNAKDYKKGMPLEFPLQFSSGFDLEKKVKIWVDEWQKLPYISPYEDASHLPPKGDHAEKWIVAVLHELLHILISKKTEKENILCLGDCLGLRSRFQKALTNHPGIFYVSNKIRTQTVVLREGYKRDMLLEKHPLMGMRYQYIHLMNKQKDTSVKSPTGEANTNVAKQQKPKVPRDAAREGEEEQLDVSTDSEGEEETNDEHGHVDKSDDEDEVMDEHQRGRTVRRTSSQVDMAGPLRPRPNIAENRIVGERQIGRPARRASSHGDRAGPLRPRSNIVGGSVRTPQKKDSNPHIEMQRLLRSSSRTSSNDRYPKMVGDRVPTNSSRRTDSHKRFTDSMRSEGIRKPSRFSSSDRSNGRRSDAVGDKVPRASSRRNDSNKGYKANTRSSGKLNHLRSGVKLSTEIRSNFSS</sequence>
<dbReference type="GO" id="GO:0003723">
    <property type="term" value="F:RNA binding"/>
    <property type="evidence" value="ECO:0007669"/>
    <property type="project" value="InterPro"/>
</dbReference>
<protein>
    <recommendedName>
        <fullName evidence="2">PORR domain-containing protein</fullName>
    </recommendedName>
</protein>
<evidence type="ECO:0000313" key="4">
    <source>
        <dbReference type="Proteomes" id="UP000541444"/>
    </source>
</evidence>
<dbReference type="OrthoDB" id="1892230at2759"/>
<evidence type="ECO:0000259" key="2">
    <source>
        <dbReference type="Pfam" id="PF11955"/>
    </source>
</evidence>
<feature type="compositionally biased region" description="Basic and acidic residues" evidence="1">
    <location>
        <begin position="570"/>
        <end position="594"/>
    </location>
</feature>
<dbReference type="EMBL" id="JACGCM010001222">
    <property type="protein sequence ID" value="KAF6158420.1"/>
    <property type="molecule type" value="Genomic_DNA"/>
</dbReference>
<organism evidence="3 4">
    <name type="scientific">Kingdonia uniflora</name>
    <dbReference type="NCBI Taxonomy" id="39325"/>
    <lineage>
        <taxon>Eukaryota</taxon>
        <taxon>Viridiplantae</taxon>
        <taxon>Streptophyta</taxon>
        <taxon>Embryophyta</taxon>
        <taxon>Tracheophyta</taxon>
        <taxon>Spermatophyta</taxon>
        <taxon>Magnoliopsida</taxon>
        <taxon>Ranunculales</taxon>
        <taxon>Circaeasteraceae</taxon>
        <taxon>Kingdonia</taxon>
    </lineage>
</organism>
<dbReference type="Pfam" id="PF11955">
    <property type="entry name" value="PORR"/>
    <property type="match status" value="1"/>
</dbReference>
<keyword evidence="4" id="KW-1185">Reference proteome</keyword>
<reference evidence="3 4" key="1">
    <citation type="journal article" date="2020" name="IScience">
        <title>Genome Sequencing of the Endangered Kingdonia uniflora (Circaeasteraceae, Ranunculales) Reveals Potential Mechanisms of Evolutionary Specialization.</title>
        <authorList>
            <person name="Sun Y."/>
            <person name="Deng T."/>
            <person name="Zhang A."/>
            <person name="Moore M.J."/>
            <person name="Landis J.B."/>
            <person name="Lin N."/>
            <person name="Zhang H."/>
            <person name="Zhang X."/>
            <person name="Huang J."/>
            <person name="Zhang X."/>
            <person name="Sun H."/>
            <person name="Wang H."/>
        </authorList>
    </citation>
    <scope>NUCLEOTIDE SEQUENCE [LARGE SCALE GENOMIC DNA]</scope>
    <source>
        <strain evidence="3">TB1705</strain>
        <tissue evidence="3">Leaf</tissue>
    </source>
</reference>
<feature type="compositionally biased region" description="Acidic residues" evidence="1">
    <location>
        <begin position="396"/>
        <end position="414"/>
    </location>
</feature>
<feature type="domain" description="PORR" evidence="2">
    <location>
        <begin position="33"/>
        <end position="365"/>
    </location>
</feature>
<evidence type="ECO:0000256" key="1">
    <source>
        <dbReference type="SAM" id="MobiDB-lite"/>
    </source>
</evidence>
<proteinExistence type="predicted"/>
<comment type="caution">
    <text evidence="3">The sequence shown here is derived from an EMBL/GenBank/DDBJ whole genome shotgun (WGS) entry which is preliminary data.</text>
</comment>
<feature type="compositionally biased region" description="Basic and acidic residues" evidence="1">
    <location>
        <begin position="541"/>
        <end position="559"/>
    </location>
</feature>
<dbReference type="AlphaFoldDB" id="A0A7J7MUG7"/>
<feature type="compositionally biased region" description="Basic and acidic residues" evidence="1">
    <location>
        <begin position="501"/>
        <end position="513"/>
    </location>
</feature>
<dbReference type="InterPro" id="IPR021099">
    <property type="entry name" value="PORR_domain"/>
</dbReference>
<accession>A0A7J7MUG7</accession>
<dbReference type="PANTHER" id="PTHR31476:SF16">
    <property type="entry name" value="F14O23.23 PROTEIN"/>
    <property type="match status" value="1"/>
</dbReference>
<dbReference type="InterPro" id="IPR045040">
    <property type="entry name" value="PORR_fam"/>
</dbReference>
<feature type="compositionally biased region" description="Polar residues" evidence="1">
    <location>
        <begin position="369"/>
        <end position="382"/>
    </location>
</feature>
<dbReference type="Proteomes" id="UP000541444">
    <property type="component" value="Unassembled WGS sequence"/>
</dbReference>
<evidence type="ECO:0000313" key="3">
    <source>
        <dbReference type="EMBL" id="KAF6158420.1"/>
    </source>
</evidence>